<comment type="caution">
    <text evidence="1">The sequence shown here is derived from an EMBL/GenBank/DDBJ whole genome shotgun (WGS) entry which is preliminary data.</text>
</comment>
<keyword evidence="2" id="KW-1185">Reference proteome</keyword>
<dbReference type="RefSeq" id="WP_036336383.1">
    <property type="nucleotide sequence ID" value="NZ_JPMX01000058.1"/>
</dbReference>
<accession>A0A098Y6T1</accession>
<organism evidence="1 2">
    <name type="scientific">Modestobacter caceresii</name>
    <dbReference type="NCBI Taxonomy" id="1522368"/>
    <lineage>
        <taxon>Bacteria</taxon>
        <taxon>Bacillati</taxon>
        <taxon>Actinomycetota</taxon>
        <taxon>Actinomycetes</taxon>
        <taxon>Geodermatophilales</taxon>
        <taxon>Geodermatophilaceae</taxon>
        <taxon>Modestobacter</taxon>
    </lineage>
</organism>
<reference evidence="1 2" key="1">
    <citation type="submission" date="2014-07" db="EMBL/GenBank/DDBJ databases">
        <title>Biosystematic studies on Modestobacter strains isolated from extreme hyper-arid desert soil and from historic building.</title>
        <authorList>
            <person name="Bukarasam K."/>
            <person name="Bull A."/>
            <person name="Girard G."/>
            <person name="van Wezel G."/>
            <person name="Goodfellow M."/>
        </authorList>
    </citation>
    <scope>NUCLEOTIDE SEQUENCE [LARGE SCALE GENOMIC DNA]</scope>
    <source>
        <strain evidence="1 2">KNN45-2b</strain>
    </source>
</reference>
<sequence length="219" mass="23536">MPSSDEALVFPLGHPMGAFHQHRGEPPSYWVVRLGWDSPLLGDQTTADVWTLTHGVPSRVRDGVPWTRTAVREAAEEAGVPDCDLVLDTLIERGLVAELVPGSEPAAEFARTHRVQSLLLGLGEPPDRPGVDGIGLLGTPASALVGPATYEFWQWAHLWPTLADASVGLAEMAGQAPDPDPADTDPAAVLDRSFRELHRLLSGNAVYLDRSFAVADAQR</sequence>
<evidence type="ECO:0000313" key="1">
    <source>
        <dbReference type="EMBL" id="KGH46157.1"/>
    </source>
</evidence>
<name>A0A098Y6T1_9ACTN</name>
<dbReference type="Proteomes" id="UP000029713">
    <property type="component" value="Unassembled WGS sequence"/>
</dbReference>
<proteinExistence type="predicted"/>
<evidence type="ECO:0000313" key="2">
    <source>
        <dbReference type="Proteomes" id="UP000029713"/>
    </source>
</evidence>
<dbReference type="EMBL" id="JPMX01000058">
    <property type="protein sequence ID" value="KGH46157.1"/>
    <property type="molecule type" value="Genomic_DNA"/>
</dbReference>
<protein>
    <submittedName>
        <fullName evidence="1">Uncharacterized protein</fullName>
    </submittedName>
</protein>
<gene>
    <name evidence="1" type="ORF">IN07_13765</name>
</gene>
<dbReference type="STRING" id="1522368.IN07_13765"/>
<dbReference type="OrthoDB" id="5191117at2"/>
<dbReference type="AlphaFoldDB" id="A0A098Y6T1"/>